<reference evidence="2 3" key="2">
    <citation type="submission" date="2014-09" db="EMBL/GenBank/DDBJ databases">
        <authorList>
            <consortium name="NBRP consortium"/>
            <person name="Sawabe T."/>
            <person name="Meirelles P."/>
            <person name="Nakanishi M."/>
            <person name="Sayaka M."/>
            <person name="Hattori M."/>
            <person name="Ohkuma M."/>
        </authorList>
    </citation>
    <scope>NUCLEOTIDE SEQUENCE [LARGE SCALE GENOMIC DNA]</scope>
    <source>
        <strain evidence="2 3">JCM 19240</strain>
    </source>
</reference>
<feature type="transmembrane region" description="Helical" evidence="1">
    <location>
        <begin position="57"/>
        <end position="75"/>
    </location>
</feature>
<sequence length="165" mass="18773">MRYAIEQYDQHGLLKPPVWLWLGWAFLIRAWVVFVVAGASRQEGSNILQYVYPNHTMLYIGLAMGLPIVIGMWLVGLRKSDSNKTNFLVSLLKPVTLAIVAMQLVHTGYLVNLHHWQFSWPNAVTLVLLAWFAIYLINSRRVKDSLALPAKITSVPDQGHTINHQ</sequence>
<dbReference type="OrthoDB" id="6314776at2"/>
<organism evidence="2 3">
    <name type="scientific">Vibrio maritimus</name>
    <dbReference type="NCBI Taxonomy" id="990268"/>
    <lineage>
        <taxon>Bacteria</taxon>
        <taxon>Pseudomonadati</taxon>
        <taxon>Pseudomonadota</taxon>
        <taxon>Gammaproteobacteria</taxon>
        <taxon>Vibrionales</taxon>
        <taxon>Vibrionaceae</taxon>
        <taxon>Vibrio</taxon>
    </lineage>
</organism>
<comment type="caution">
    <text evidence="2">The sequence shown here is derived from an EMBL/GenBank/DDBJ whole genome shotgun (WGS) entry which is preliminary data.</text>
</comment>
<keyword evidence="1" id="KW-1133">Transmembrane helix</keyword>
<reference evidence="2 3" key="1">
    <citation type="submission" date="2014-09" db="EMBL/GenBank/DDBJ databases">
        <title>Vibrio maritimus JCM 19240. (C210) whole genome shotgun sequence.</title>
        <authorList>
            <person name="Sawabe T."/>
            <person name="Meirelles P."/>
            <person name="Nakanishi M."/>
            <person name="Sayaka M."/>
            <person name="Hattori M."/>
            <person name="Ohkuma M."/>
        </authorList>
    </citation>
    <scope>NUCLEOTIDE SEQUENCE [LARGE SCALE GENOMIC DNA]</scope>
    <source>
        <strain evidence="2 3">JCM 19240</strain>
    </source>
</reference>
<evidence type="ECO:0000313" key="3">
    <source>
        <dbReference type="Proteomes" id="UP000029224"/>
    </source>
</evidence>
<protein>
    <submittedName>
        <fullName evidence="2">Arginine/ornithine antiporter ArcD</fullName>
    </submittedName>
</protein>
<keyword evidence="3" id="KW-1185">Reference proteome</keyword>
<dbReference type="EMBL" id="BBMT01000002">
    <property type="protein sequence ID" value="GAL33020.1"/>
    <property type="molecule type" value="Genomic_DNA"/>
</dbReference>
<dbReference type="InterPro" id="IPR021318">
    <property type="entry name" value="DUF2919"/>
</dbReference>
<accession>A0A090SZ38</accession>
<dbReference type="Pfam" id="PF11143">
    <property type="entry name" value="DUF2919"/>
    <property type="match status" value="1"/>
</dbReference>
<feature type="transmembrane region" description="Helical" evidence="1">
    <location>
        <begin position="118"/>
        <end position="137"/>
    </location>
</feature>
<gene>
    <name evidence="2" type="ORF">JCM19240_6452</name>
</gene>
<dbReference type="Proteomes" id="UP000029224">
    <property type="component" value="Unassembled WGS sequence"/>
</dbReference>
<dbReference type="AlphaFoldDB" id="A0A090SZ38"/>
<proteinExistence type="predicted"/>
<evidence type="ECO:0000313" key="2">
    <source>
        <dbReference type="EMBL" id="GAL33020.1"/>
    </source>
</evidence>
<evidence type="ECO:0000256" key="1">
    <source>
        <dbReference type="SAM" id="Phobius"/>
    </source>
</evidence>
<feature type="transmembrane region" description="Helical" evidence="1">
    <location>
        <begin position="87"/>
        <end position="106"/>
    </location>
</feature>
<keyword evidence="1" id="KW-0812">Transmembrane</keyword>
<name>A0A090SZ38_9VIBR</name>
<keyword evidence="1" id="KW-0472">Membrane</keyword>
<feature type="transmembrane region" description="Helical" evidence="1">
    <location>
        <begin position="18"/>
        <end position="37"/>
    </location>
</feature>